<evidence type="ECO:0000256" key="1">
    <source>
        <dbReference type="ARBA" id="ARBA00002151"/>
    </source>
</evidence>
<keyword evidence="10 12" id="KW-0560">Oxidoreductase</keyword>
<dbReference type="SUPFAM" id="SSF53597">
    <property type="entry name" value="Dihydrofolate reductase-like"/>
    <property type="match status" value="1"/>
</dbReference>
<feature type="binding site" evidence="14">
    <location>
        <position position="220"/>
    </location>
    <ligand>
        <name>NADP(+)</name>
        <dbReference type="ChEBI" id="CHEBI:58349"/>
    </ligand>
</feature>
<comment type="similarity">
    <text evidence="5 12">In the C-terminal section; belongs to the HTP reductase family.</text>
</comment>
<evidence type="ECO:0000256" key="13">
    <source>
        <dbReference type="PIRSR" id="PIRSR006769-1"/>
    </source>
</evidence>
<dbReference type="GO" id="GO:0008270">
    <property type="term" value="F:zinc ion binding"/>
    <property type="evidence" value="ECO:0007669"/>
    <property type="project" value="InterPro"/>
</dbReference>
<feature type="binding site" evidence="14">
    <location>
        <position position="201"/>
    </location>
    <ligand>
        <name>substrate</name>
    </ligand>
</feature>
<dbReference type="PIRSF" id="PIRSF006769">
    <property type="entry name" value="RibD"/>
    <property type="match status" value="1"/>
</dbReference>
<evidence type="ECO:0000256" key="3">
    <source>
        <dbReference type="ARBA" id="ARBA00004910"/>
    </source>
</evidence>
<accession>A0A437PBB8</accession>
<evidence type="ECO:0000259" key="17">
    <source>
        <dbReference type="PROSITE" id="PS51747"/>
    </source>
</evidence>
<feature type="binding site" evidence="15">
    <location>
        <position position="73"/>
    </location>
    <ligand>
        <name>Zn(2+)</name>
        <dbReference type="ChEBI" id="CHEBI:29105"/>
        <note>catalytic</note>
    </ligand>
</feature>
<dbReference type="GO" id="GO:0008835">
    <property type="term" value="F:diaminohydroxyphosphoribosylaminopyrimidine deaminase activity"/>
    <property type="evidence" value="ECO:0007669"/>
    <property type="project" value="UniProtKB-EC"/>
</dbReference>
<comment type="caution">
    <text evidence="18">The sequence shown here is derived from an EMBL/GenBank/DDBJ whole genome shotgun (WGS) entry which is preliminary data.</text>
</comment>
<dbReference type="InterPro" id="IPR002734">
    <property type="entry name" value="RibDG_C"/>
</dbReference>
<organism evidence="18 19">
    <name type="scientific">Methylobacterium oryzihabitans</name>
    <dbReference type="NCBI Taxonomy" id="2499852"/>
    <lineage>
        <taxon>Bacteria</taxon>
        <taxon>Pseudomonadati</taxon>
        <taxon>Pseudomonadota</taxon>
        <taxon>Alphaproteobacteria</taxon>
        <taxon>Hyphomicrobiales</taxon>
        <taxon>Methylobacteriaceae</taxon>
        <taxon>Methylobacterium</taxon>
    </lineage>
</organism>
<dbReference type="OrthoDB" id="9800865at2"/>
<dbReference type="EMBL" id="SACP01000006">
    <property type="protein sequence ID" value="RVU19508.1"/>
    <property type="molecule type" value="Genomic_DNA"/>
</dbReference>
<feature type="binding site" evidence="14">
    <location>
        <position position="204"/>
    </location>
    <ligand>
        <name>substrate</name>
    </ligand>
</feature>
<comment type="pathway">
    <text evidence="2 12">Cofactor biosynthesis; riboflavin biosynthesis; 5-amino-6-(D-ribitylamino)uracil from GTP: step 2/4.</text>
</comment>
<evidence type="ECO:0000256" key="5">
    <source>
        <dbReference type="ARBA" id="ARBA00007417"/>
    </source>
</evidence>
<evidence type="ECO:0000256" key="7">
    <source>
        <dbReference type="ARBA" id="ARBA00022723"/>
    </source>
</evidence>
<feature type="domain" description="CMP/dCMP-type deaminase" evidence="17">
    <location>
        <begin position="1"/>
        <end position="121"/>
    </location>
</feature>
<evidence type="ECO:0000256" key="10">
    <source>
        <dbReference type="ARBA" id="ARBA00023002"/>
    </source>
</evidence>
<feature type="binding site" evidence="14">
    <location>
        <position position="152"/>
    </location>
    <ligand>
        <name>NADP(+)</name>
        <dbReference type="ChEBI" id="CHEBI:58349"/>
    </ligand>
</feature>
<dbReference type="AlphaFoldDB" id="A0A437PBB8"/>
<keyword evidence="9 12" id="KW-0521">NADP</keyword>
<reference evidence="18 19" key="1">
    <citation type="submission" date="2019-01" db="EMBL/GenBank/DDBJ databases">
        <authorList>
            <person name="Chen W.-M."/>
        </authorList>
    </citation>
    <scope>NUCLEOTIDE SEQUENCE [LARGE SCALE GENOMIC DNA]</scope>
    <source>
        <strain evidence="18 19">TER-1</strain>
    </source>
</reference>
<evidence type="ECO:0000256" key="4">
    <source>
        <dbReference type="ARBA" id="ARBA00005259"/>
    </source>
</evidence>
<evidence type="ECO:0000256" key="6">
    <source>
        <dbReference type="ARBA" id="ARBA00022619"/>
    </source>
</evidence>
<dbReference type="InterPro" id="IPR016193">
    <property type="entry name" value="Cytidine_deaminase-like"/>
</dbReference>
<evidence type="ECO:0000256" key="8">
    <source>
        <dbReference type="ARBA" id="ARBA00022833"/>
    </source>
</evidence>
<keyword evidence="6 12" id="KW-0686">Riboflavin biosynthesis</keyword>
<dbReference type="SUPFAM" id="SSF53927">
    <property type="entry name" value="Cytidine deaminase-like"/>
    <property type="match status" value="1"/>
</dbReference>
<dbReference type="InterPro" id="IPR050765">
    <property type="entry name" value="Riboflavin_Biosynth_HTPR"/>
</dbReference>
<dbReference type="PANTHER" id="PTHR38011">
    <property type="entry name" value="DIHYDROFOLATE REDUCTASE FAMILY PROTEIN (AFU_ORTHOLOGUE AFUA_8G06820)"/>
    <property type="match status" value="1"/>
</dbReference>
<evidence type="ECO:0000313" key="19">
    <source>
        <dbReference type="Proteomes" id="UP000286997"/>
    </source>
</evidence>
<comment type="similarity">
    <text evidence="4 12">In the N-terminal section; belongs to the cytidine and deoxycytidylate deaminase family.</text>
</comment>
<dbReference type="InterPro" id="IPR002125">
    <property type="entry name" value="CMP_dCMP_dom"/>
</dbReference>
<protein>
    <recommendedName>
        <fullName evidence="12">Riboflavin biosynthesis protein RibD</fullName>
    </recommendedName>
    <domain>
        <recommendedName>
            <fullName evidence="12">Diaminohydroxyphosphoribosylaminopyrimidine deaminase</fullName>
            <shortName evidence="12">DRAP deaminase</shortName>
            <ecNumber evidence="12">3.5.4.26</ecNumber>
        </recommendedName>
        <alternativeName>
            <fullName evidence="12">Riboflavin-specific deaminase</fullName>
        </alternativeName>
    </domain>
    <domain>
        <recommendedName>
            <fullName evidence="12">5-amino-6-(5-phosphoribosylamino)uracil reductase</fullName>
            <ecNumber evidence="12">1.1.1.193</ecNumber>
        </recommendedName>
        <alternativeName>
            <fullName evidence="12">HTP reductase</fullName>
        </alternativeName>
    </domain>
</protein>
<name>A0A437PBB8_9HYPH</name>
<feature type="region of interest" description="Disordered" evidence="16">
    <location>
        <begin position="357"/>
        <end position="384"/>
    </location>
</feature>
<dbReference type="InterPro" id="IPR024072">
    <property type="entry name" value="DHFR-like_dom_sf"/>
</dbReference>
<comment type="pathway">
    <text evidence="3 12">Cofactor biosynthesis; riboflavin biosynthesis; 5-amino-6-(D-ribitylamino)uracil from GTP: step 3/4.</text>
</comment>
<dbReference type="EC" id="3.5.4.26" evidence="12"/>
<feature type="binding site" evidence="15">
    <location>
        <position position="82"/>
    </location>
    <ligand>
        <name>Zn(2+)</name>
        <dbReference type="ChEBI" id="CHEBI:29105"/>
        <note>catalytic</note>
    </ligand>
</feature>
<comment type="function">
    <text evidence="1 12">Converts 2,5-diamino-6-(ribosylamino)-4(3h)-pyrimidinone 5'-phosphate into 5-amino-6-(ribosylamino)-2,4(1h,3h)-pyrimidinedione 5'-phosphate.</text>
</comment>
<comment type="cofactor">
    <cofactor evidence="12 15">
        <name>Zn(2+)</name>
        <dbReference type="ChEBI" id="CHEBI:29105"/>
    </cofactor>
    <text evidence="12 15">Binds 1 zinc ion.</text>
</comment>
<dbReference type="PROSITE" id="PS51747">
    <property type="entry name" value="CYT_DCMP_DEAMINASES_2"/>
    <property type="match status" value="1"/>
</dbReference>
<feature type="compositionally biased region" description="Low complexity" evidence="16">
    <location>
        <begin position="359"/>
        <end position="384"/>
    </location>
</feature>
<dbReference type="Gene3D" id="3.40.140.10">
    <property type="entry name" value="Cytidine Deaminase, domain 2"/>
    <property type="match status" value="1"/>
</dbReference>
<feature type="binding site" evidence="14">
    <location>
        <position position="197"/>
    </location>
    <ligand>
        <name>NADP(+)</name>
        <dbReference type="ChEBI" id="CHEBI:58349"/>
    </ligand>
</feature>
<dbReference type="Gene3D" id="3.40.430.10">
    <property type="entry name" value="Dihydrofolate Reductase, subunit A"/>
    <property type="match status" value="1"/>
</dbReference>
<dbReference type="Pfam" id="PF00383">
    <property type="entry name" value="dCMP_cyt_deam_1"/>
    <property type="match status" value="1"/>
</dbReference>
<evidence type="ECO:0000256" key="9">
    <source>
        <dbReference type="ARBA" id="ARBA00022857"/>
    </source>
</evidence>
<gene>
    <name evidence="18" type="primary">ribD</name>
    <name evidence="18" type="ORF">EOE48_08595</name>
</gene>
<keyword evidence="11" id="KW-0511">Multifunctional enzyme</keyword>
<dbReference type="CDD" id="cd01284">
    <property type="entry name" value="Riboflavin_deaminase-reductase"/>
    <property type="match status" value="1"/>
</dbReference>
<dbReference type="GO" id="GO:0008703">
    <property type="term" value="F:5-amino-6-(5-phosphoribosylamino)uracil reductase activity"/>
    <property type="evidence" value="ECO:0007669"/>
    <property type="project" value="UniProtKB-EC"/>
</dbReference>
<feature type="binding site" evidence="14">
    <location>
        <position position="193"/>
    </location>
    <ligand>
        <name>NADP(+)</name>
        <dbReference type="ChEBI" id="CHEBI:58349"/>
    </ligand>
</feature>
<comment type="catalytic activity">
    <reaction evidence="12">
        <text>5-amino-6-(5-phospho-D-ribitylamino)uracil + NADP(+) = 5-amino-6-(5-phospho-D-ribosylamino)uracil + NADPH + H(+)</text>
        <dbReference type="Rhea" id="RHEA:17845"/>
        <dbReference type="ChEBI" id="CHEBI:15378"/>
        <dbReference type="ChEBI" id="CHEBI:57783"/>
        <dbReference type="ChEBI" id="CHEBI:58349"/>
        <dbReference type="ChEBI" id="CHEBI:58421"/>
        <dbReference type="ChEBI" id="CHEBI:58453"/>
        <dbReference type="EC" id="1.1.1.193"/>
    </reaction>
</comment>
<feature type="binding site" evidence="14">
    <location>
        <position position="181"/>
    </location>
    <ligand>
        <name>substrate</name>
    </ligand>
</feature>
<dbReference type="NCBIfam" id="TIGR00326">
    <property type="entry name" value="eubact_ribD"/>
    <property type="match status" value="1"/>
</dbReference>
<dbReference type="PANTHER" id="PTHR38011:SF7">
    <property type="entry name" value="2,5-DIAMINO-6-RIBOSYLAMINO-4(3H)-PYRIMIDINONE 5'-PHOSPHATE REDUCTASE"/>
    <property type="match status" value="1"/>
</dbReference>
<evidence type="ECO:0000256" key="14">
    <source>
        <dbReference type="PIRSR" id="PIRSR006769-2"/>
    </source>
</evidence>
<dbReference type="EC" id="1.1.1.193" evidence="12"/>
<evidence type="ECO:0000256" key="2">
    <source>
        <dbReference type="ARBA" id="ARBA00004882"/>
    </source>
</evidence>
<evidence type="ECO:0000256" key="11">
    <source>
        <dbReference type="ARBA" id="ARBA00023268"/>
    </source>
</evidence>
<keyword evidence="8 12" id="KW-0862">Zinc</keyword>
<proteinExistence type="inferred from homology"/>
<dbReference type="Pfam" id="PF01872">
    <property type="entry name" value="RibD_C"/>
    <property type="match status" value="1"/>
</dbReference>
<dbReference type="Proteomes" id="UP000286997">
    <property type="component" value="Unassembled WGS sequence"/>
</dbReference>
<feature type="active site" description="Proton donor" evidence="13">
    <location>
        <position position="50"/>
    </location>
</feature>
<dbReference type="GO" id="GO:0009231">
    <property type="term" value="P:riboflavin biosynthetic process"/>
    <property type="evidence" value="ECO:0007669"/>
    <property type="project" value="UniProtKB-UniPathway"/>
</dbReference>
<evidence type="ECO:0000256" key="12">
    <source>
        <dbReference type="PIRNR" id="PIRNR006769"/>
    </source>
</evidence>
<comment type="catalytic activity">
    <reaction evidence="12">
        <text>2,5-diamino-6-hydroxy-4-(5-phosphoribosylamino)-pyrimidine + H2O + H(+) = 5-amino-6-(5-phospho-D-ribosylamino)uracil + NH4(+)</text>
        <dbReference type="Rhea" id="RHEA:21868"/>
        <dbReference type="ChEBI" id="CHEBI:15377"/>
        <dbReference type="ChEBI" id="CHEBI:15378"/>
        <dbReference type="ChEBI" id="CHEBI:28938"/>
        <dbReference type="ChEBI" id="CHEBI:58453"/>
        <dbReference type="ChEBI" id="CHEBI:58614"/>
        <dbReference type="EC" id="3.5.4.26"/>
    </reaction>
</comment>
<dbReference type="InterPro" id="IPR004794">
    <property type="entry name" value="Eubact_RibD"/>
</dbReference>
<evidence type="ECO:0000256" key="16">
    <source>
        <dbReference type="SAM" id="MobiDB-lite"/>
    </source>
</evidence>
<evidence type="ECO:0000313" key="18">
    <source>
        <dbReference type="EMBL" id="RVU19508.1"/>
    </source>
</evidence>
<keyword evidence="19" id="KW-1185">Reference proteome</keyword>
<dbReference type="InterPro" id="IPR016192">
    <property type="entry name" value="APOBEC/CMP_deaminase_Zn-bd"/>
</dbReference>
<keyword evidence="7 12" id="KW-0479">Metal-binding</keyword>
<keyword evidence="12 18" id="KW-0378">Hydrolase</keyword>
<evidence type="ECO:0000256" key="15">
    <source>
        <dbReference type="PIRSR" id="PIRSR006769-3"/>
    </source>
</evidence>
<sequence length="384" mass="38725">MGLALALGRRNLGRTWPNPSVGAVLVGGPPGARRILAQGVTQPGGRPHAERVALAQAGESARGATLYVTLEPCSHHGRTSPCADAVIAAGVARVVSAIEDPDARVAGRGHARLRAAGIAVTVGVRAGEAARDQRGHLTRVRLGRPAVMLKLARTRDGYAAGGEGRLMISGPLANARVHLLRAHCDAIMVGIGTALADDPELTVRLPGLADRSPVRIVLDSHLRLPIDARLVRSADTVPTLVVAGPGAPRAAAAALEAAGAEVLTVAGDEAGRIDLPAALAALGARGLTRICSEGGPTLADALARLDLIDACCLVTGATSLSVPGLPAVGPALAARLADGLDRVAEVRAGPDLFTHYERSSPCSPASSPMSGASSPPRAASACAG</sequence>
<dbReference type="PROSITE" id="PS00903">
    <property type="entry name" value="CYT_DCMP_DEAMINASES_1"/>
    <property type="match status" value="1"/>
</dbReference>
<feature type="binding site" evidence="15">
    <location>
        <position position="48"/>
    </location>
    <ligand>
        <name>Zn(2+)</name>
        <dbReference type="ChEBI" id="CHEBI:29105"/>
        <note>catalytic</note>
    </ligand>
</feature>
<dbReference type="UniPathway" id="UPA00275">
    <property type="reaction ID" value="UER00401"/>
</dbReference>